<comment type="similarity">
    <text evidence="1 4">Belongs to the complex I subunit 6 family.</text>
</comment>
<dbReference type="KEGG" id="blep:AL038_09115"/>
<feature type="transmembrane region" description="Helical" evidence="4">
    <location>
        <begin position="31"/>
        <end position="49"/>
    </location>
</feature>
<keyword evidence="6" id="KW-1185">Reference proteome</keyword>
<dbReference type="GO" id="GO:0048038">
    <property type="term" value="F:quinone binding"/>
    <property type="evidence" value="ECO:0007669"/>
    <property type="project" value="UniProtKB-UniRule"/>
</dbReference>
<keyword evidence="4" id="KW-1133">Transmembrane helix</keyword>
<dbReference type="GO" id="GO:0005886">
    <property type="term" value="C:plasma membrane"/>
    <property type="evidence" value="ECO:0007669"/>
    <property type="project" value="UniProtKB-SubCell"/>
</dbReference>
<feature type="transmembrane region" description="Helical" evidence="4">
    <location>
        <begin position="142"/>
        <end position="163"/>
    </location>
</feature>
<comment type="function">
    <text evidence="4">NDH-1 shuttles electrons from NADH, via FMN and iron-sulfur (Fe-S) centers, to quinones in the respiratory chain. Couples the redox reaction to proton translocation (for every two electrons transferred, four hydrogen ions are translocated across the cytoplasmic membrane), and thus conserves the redox energy in a proton gradient.</text>
</comment>
<comment type="catalytic activity">
    <reaction evidence="4">
        <text>a quinone + NADH + 5 H(+)(in) = a quinol + NAD(+) + 4 H(+)(out)</text>
        <dbReference type="Rhea" id="RHEA:57888"/>
        <dbReference type="ChEBI" id="CHEBI:15378"/>
        <dbReference type="ChEBI" id="CHEBI:24646"/>
        <dbReference type="ChEBI" id="CHEBI:57540"/>
        <dbReference type="ChEBI" id="CHEBI:57945"/>
        <dbReference type="ChEBI" id="CHEBI:132124"/>
    </reaction>
</comment>
<keyword evidence="4" id="KW-0520">NAD</keyword>
<comment type="subunit">
    <text evidence="3">Composed of 13 different subunits. Subunits NuoA, H, J, K, L, M, N constitute the membrane sector of the complex.</text>
</comment>
<keyword evidence="4" id="KW-1003">Cell membrane</keyword>
<protein>
    <recommendedName>
        <fullName evidence="2 4">NADH-quinone oxidoreductase subunit J</fullName>
        <ecNumber evidence="4">7.1.1.-</ecNumber>
    </recommendedName>
</protein>
<keyword evidence="5" id="KW-0560">Oxidoreductase</keyword>
<dbReference type="PANTHER" id="PTHR33269">
    <property type="entry name" value="NADH-UBIQUINONE OXIDOREDUCTASE CHAIN 6"/>
    <property type="match status" value="1"/>
</dbReference>
<dbReference type="Proteomes" id="UP000234271">
    <property type="component" value="Chromosome"/>
</dbReference>
<proteinExistence type="inferred from homology"/>
<dbReference type="PANTHER" id="PTHR33269:SF17">
    <property type="entry name" value="NADH-UBIQUINONE OXIDOREDUCTASE CHAIN 6"/>
    <property type="match status" value="1"/>
</dbReference>
<evidence type="ECO:0000256" key="4">
    <source>
        <dbReference type="RuleBase" id="RU004429"/>
    </source>
</evidence>
<accession>A0A2N9YHA5</accession>
<dbReference type="STRING" id="288004.AL038_09115"/>
<keyword evidence="4" id="KW-0812">Transmembrane</keyword>
<feature type="transmembrane region" description="Helical" evidence="4">
    <location>
        <begin position="6"/>
        <end position="24"/>
    </location>
</feature>
<feature type="transmembrane region" description="Helical" evidence="4">
    <location>
        <begin position="91"/>
        <end position="111"/>
    </location>
</feature>
<dbReference type="EC" id="7.1.1.-" evidence="4"/>
<reference evidence="6" key="1">
    <citation type="submission" date="2016-12" db="EMBL/GenBank/DDBJ databases">
        <title>Complete Genome Sequence of Beggiatoa leptomitiformis D-401.</title>
        <authorList>
            <person name="Fomenkov A."/>
            <person name="Vincze T."/>
            <person name="Grabovich M."/>
            <person name="Anton B.P."/>
            <person name="Dubinina G."/>
            <person name="Orlova M."/>
            <person name="Belousova E."/>
            <person name="Roberts R.J."/>
        </authorList>
    </citation>
    <scope>NUCLEOTIDE SEQUENCE [LARGE SCALE GENOMIC DNA]</scope>
    <source>
        <strain evidence="6">D-401</strain>
    </source>
</reference>
<dbReference type="EMBL" id="CP018889">
    <property type="protein sequence ID" value="AUI69908.1"/>
    <property type="molecule type" value="Genomic_DNA"/>
</dbReference>
<dbReference type="RefSeq" id="WP_062152093.1">
    <property type="nucleotide sequence ID" value="NZ_CP012373.2"/>
</dbReference>
<feature type="transmembrane region" description="Helical" evidence="4">
    <location>
        <begin position="55"/>
        <end position="79"/>
    </location>
</feature>
<dbReference type="InterPro" id="IPR042106">
    <property type="entry name" value="Nuo/plastoQ_OxRdtase_6_NuoJ"/>
</dbReference>
<organism evidence="5 6">
    <name type="scientific">Beggiatoa leptomitoformis</name>
    <dbReference type="NCBI Taxonomy" id="288004"/>
    <lineage>
        <taxon>Bacteria</taxon>
        <taxon>Pseudomonadati</taxon>
        <taxon>Pseudomonadota</taxon>
        <taxon>Gammaproteobacteria</taxon>
        <taxon>Thiotrichales</taxon>
        <taxon>Thiotrichaceae</taxon>
        <taxon>Beggiatoa</taxon>
    </lineage>
</organism>
<dbReference type="NCBIfam" id="NF005164">
    <property type="entry name" value="PRK06638.1-4"/>
    <property type="match status" value="1"/>
</dbReference>
<dbReference type="InterPro" id="IPR001457">
    <property type="entry name" value="NADH_UbQ/plastoQ_OxRdtase_su6"/>
</dbReference>
<comment type="subcellular location">
    <subcellularLocation>
        <location evidence="4">Cell membrane</location>
        <topology evidence="4">Multi-pass membrane protein</topology>
    </subcellularLocation>
</comment>
<evidence type="ECO:0000256" key="2">
    <source>
        <dbReference type="ARBA" id="ARBA00019907"/>
    </source>
</evidence>
<sequence length="199" mass="22427">MISEKLLFYLFALILVFAASRVISVRNPVHAAMFLVLAFFSSAAIWLLLNAEFLAIALVLVYVGAVMVLFLFVVMMLDINITVLREGFTRYLPIGIFVSALILVQMTLVLWNAKGHSVEPIGMMIDGKSNTEAIAHVLYTTYVYPFEIASVILLVAIIAAITLTMRSSRRTKYLTPEKQINVRREDRIRLVKMPAEKKD</sequence>
<keyword evidence="4" id="KW-0874">Quinone</keyword>
<evidence type="ECO:0000313" key="6">
    <source>
        <dbReference type="Proteomes" id="UP000234271"/>
    </source>
</evidence>
<dbReference type="Gene3D" id="1.20.120.1200">
    <property type="entry name" value="NADH-ubiquinone/plastoquinone oxidoreductase chain 6, subunit NuoJ"/>
    <property type="match status" value="1"/>
</dbReference>
<dbReference type="AlphaFoldDB" id="A0A2N9YHA5"/>
<keyword evidence="4" id="KW-0472">Membrane</keyword>
<evidence type="ECO:0000256" key="3">
    <source>
        <dbReference type="ARBA" id="ARBA00025811"/>
    </source>
</evidence>
<dbReference type="GO" id="GO:0008137">
    <property type="term" value="F:NADH dehydrogenase (ubiquinone) activity"/>
    <property type="evidence" value="ECO:0007669"/>
    <property type="project" value="UniProtKB-UniRule"/>
</dbReference>
<dbReference type="Pfam" id="PF00499">
    <property type="entry name" value="Oxidored_q3"/>
    <property type="match status" value="1"/>
</dbReference>
<name>A0A2N9YHA5_9GAMM</name>
<dbReference type="GO" id="GO:0016491">
    <property type="term" value="F:oxidoreductase activity"/>
    <property type="evidence" value="ECO:0007669"/>
    <property type="project" value="UniProtKB-KW"/>
</dbReference>
<evidence type="ECO:0000313" key="5">
    <source>
        <dbReference type="EMBL" id="AUI69908.1"/>
    </source>
</evidence>
<evidence type="ECO:0000256" key="1">
    <source>
        <dbReference type="ARBA" id="ARBA00005698"/>
    </source>
</evidence>
<gene>
    <name evidence="5" type="ORF">BLE401_15195</name>
</gene>
<dbReference type="OrthoDB" id="9795409at2"/>